<dbReference type="Proteomes" id="UP001204953">
    <property type="component" value="Unassembled WGS sequence"/>
</dbReference>
<comment type="caution">
    <text evidence="2">The sequence shown here is derived from an EMBL/GenBank/DDBJ whole genome shotgun (WGS) entry which is preliminary data.</text>
</comment>
<dbReference type="GO" id="GO:0046052">
    <property type="term" value="P:UTP catabolic process"/>
    <property type="evidence" value="ECO:0007669"/>
    <property type="project" value="TreeGrafter"/>
</dbReference>
<evidence type="ECO:0000313" key="2">
    <source>
        <dbReference type="EMBL" id="MCP2730257.1"/>
    </source>
</evidence>
<sequence>MSTGSEKAAETSVLEGLQELIEVVAKLRSPDGGCPWDLAQTPETLIPYIIEEAYEVVDAIRSGDKNAIAEELGDLLLQVVLQSQIAAEVGDFTLKEVAQGISQKLIRRHPHVFGAVEVKDMAEIKQNWEEIKAAEKGETTTDSQLLSRKLQSYTRKSPPIIAGMRISEKAAEAGFEWEDINGVWAKFHEELAEFEEAIEAEDKIQQEAELGDLLFTLINIARWYKLNPAEALSGTNQRVINRLAQIEAIANRPLSEYTLEELDRLWEEAKALLKMAHG</sequence>
<dbReference type="GO" id="GO:0046061">
    <property type="term" value="P:dATP catabolic process"/>
    <property type="evidence" value="ECO:0007669"/>
    <property type="project" value="TreeGrafter"/>
</dbReference>
<keyword evidence="2" id="KW-0378">Hydrolase</keyword>
<dbReference type="FunFam" id="1.10.287.1080:FF:000001">
    <property type="entry name" value="Nucleoside triphosphate pyrophosphohydrolase"/>
    <property type="match status" value="1"/>
</dbReference>
<keyword evidence="3" id="KW-1185">Reference proteome</keyword>
<dbReference type="GO" id="GO:0046081">
    <property type="term" value="P:dUTP catabolic process"/>
    <property type="evidence" value="ECO:0007669"/>
    <property type="project" value="TreeGrafter"/>
</dbReference>
<dbReference type="GO" id="GO:0046076">
    <property type="term" value="P:dTTP catabolic process"/>
    <property type="evidence" value="ECO:0007669"/>
    <property type="project" value="TreeGrafter"/>
</dbReference>
<dbReference type="CDD" id="cd11529">
    <property type="entry name" value="NTP-PPase_MazG_Cterm"/>
    <property type="match status" value="1"/>
</dbReference>
<dbReference type="EC" id="3.6.1.9" evidence="2"/>
<dbReference type="InterPro" id="IPR048011">
    <property type="entry name" value="NTP-PPase_MazG-like_C"/>
</dbReference>
<name>A0AAE3GUE9_9CYAN</name>
<feature type="domain" description="NTP pyrophosphohydrolase MazG-like" evidence="1">
    <location>
        <begin position="187"/>
        <end position="242"/>
    </location>
</feature>
<evidence type="ECO:0000313" key="3">
    <source>
        <dbReference type="Proteomes" id="UP001204953"/>
    </source>
</evidence>
<dbReference type="InterPro" id="IPR004518">
    <property type="entry name" value="MazG-like_dom"/>
</dbReference>
<feature type="domain" description="NTP pyrophosphohydrolase MazG-like" evidence="1">
    <location>
        <begin position="40"/>
        <end position="113"/>
    </location>
</feature>
<dbReference type="RefSeq" id="WP_254013021.1">
    <property type="nucleotide sequence ID" value="NZ_JAMZMM010000182.1"/>
</dbReference>
<dbReference type="NCBIfam" id="NF007113">
    <property type="entry name" value="PRK09562.1"/>
    <property type="match status" value="1"/>
</dbReference>
<dbReference type="GO" id="GO:0006203">
    <property type="term" value="P:dGTP catabolic process"/>
    <property type="evidence" value="ECO:0007669"/>
    <property type="project" value="TreeGrafter"/>
</dbReference>
<dbReference type="PANTHER" id="PTHR30522">
    <property type="entry name" value="NUCLEOSIDE TRIPHOSPHATE PYROPHOSPHOHYDROLASE"/>
    <property type="match status" value="1"/>
</dbReference>
<dbReference type="GO" id="GO:0047429">
    <property type="term" value="F:nucleoside triphosphate diphosphatase activity"/>
    <property type="evidence" value="ECO:0007669"/>
    <property type="project" value="UniProtKB-EC"/>
</dbReference>
<dbReference type="EMBL" id="JAMZMM010000182">
    <property type="protein sequence ID" value="MCP2730257.1"/>
    <property type="molecule type" value="Genomic_DNA"/>
</dbReference>
<dbReference type="Gene3D" id="1.10.287.1080">
    <property type="entry name" value="MazG-like"/>
    <property type="match status" value="2"/>
</dbReference>
<dbReference type="Pfam" id="PF03819">
    <property type="entry name" value="MazG"/>
    <property type="match status" value="2"/>
</dbReference>
<accession>A0AAE3GUE9</accession>
<protein>
    <submittedName>
        <fullName evidence="2">Nucleoside triphosphate pyrophosphohydrolase</fullName>
        <ecNumber evidence="2">3.6.1.9</ecNumber>
    </submittedName>
</protein>
<dbReference type="InterPro" id="IPR048015">
    <property type="entry name" value="NTP-PPase_MazG-like_N"/>
</dbReference>
<evidence type="ECO:0000259" key="1">
    <source>
        <dbReference type="Pfam" id="PF03819"/>
    </source>
</evidence>
<dbReference type="AlphaFoldDB" id="A0AAE3GUE9"/>
<dbReference type="InterPro" id="IPR011551">
    <property type="entry name" value="NTP_PyrPHydrolase_MazG"/>
</dbReference>
<dbReference type="SUPFAM" id="SSF101386">
    <property type="entry name" value="all-alpha NTP pyrophosphatases"/>
    <property type="match status" value="2"/>
</dbReference>
<gene>
    <name evidence="2" type="primary">mazG</name>
    <name evidence="2" type="ORF">NJ959_17640</name>
</gene>
<dbReference type="CDD" id="cd11528">
    <property type="entry name" value="NTP-PPase_MazG_Nterm"/>
    <property type="match status" value="1"/>
</dbReference>
<reference evidence="2" key="1">
    <citation type="submission" date="2022-06" db="EMBL/GenBank/DDBJ databases">
        <title>New cyanobacteria of genus Symplocastrum in benthos of Lake Baikal.</title>
        <authorList>
            <person name="Sorokovikova E."/>
            <person name="Tikhonova I."/>
            <person name="Krasnopeev A."/>
            <person name="Evseev P."/>
            <person name="Gladkikh A."/>
            <person name="Belykh O."/>
        </authorList>
    </citation>
    <scope>NUCLEOTIDE SEQUENCE</scope>
    <source>
        <strain evidence="2">BBK-W-15</strain>
    </source>
</reference>
<dbReference type="GO" id="GO:0006950">
    <property type="term" value="P:response to stress"/>
    <property type="evidence" value="ECO:0007669"/>
    <property type="project" value="UniProtKB-ARBA"/>
</dbReference>
<dbReference type="NCBIfam" id="TIGR00444">
    <property type="entry name" value="mazG"/>
    <property type="match status" value="1"/>
</dbReference>
<organism evidence="2 3">
    <name type="scientific">Limnofasciculus baicalensis BBK-W-15</name>
    <dbReference type="NCBI Taxonomy" id="2699891"/>
    <lineage>
        <taxon>Bacteria</taxon>
        <taxon>Bacillati</taxon>
        <taxon>Cyanobacteriota</taxon>
        <taxon>Cyanophyceae</taxon>
        <taxon>Coleofasciculales</taxon>
        <taxon>Coleofasciculaceae</taxon>
        <taxon>Limnofasciculus</taxon>
        <taxon>Limnofasciculus baicalensis</taxon>
    </lineage>
</organism>
<proteinExistence type="predicted"/>
<dbReference type="PANTHER" id="PTHR30522:SF0">
    <property type="entry name" value="NUCLEOSIDE TRIPHOSPHATE PYROPHOSPHOHYDROLASE"/>
    <property type="match status" value="1"/>
</dbReference>
<dbReference type="GO" id="GO:0046047">
    <property type="term" value="P:TTP catabolic process"/>
    <property type="evidence" value="ECO:0007669"/>
    <property type="project" value="TreeGrafter"/>
</dbReference>